<evidence type="ECO:0000313" key="3">
    <source>
        <dbReference type="EMBL" id="KAK8123930.1"/>
    </source>
</evidence>
<keyword evidence="4" id="KW-1185">Reference proteome</keyword>
<feature type="compositionally biased region" description="Basic residues" evidence="1">
    <location>
        <begin position="438"/>
        <end position="449"/>
    </location>
</feature>
<dbReference type="Pfam" id="PF24809">
    <property type="entry name" value="DUF7708"/>
    <property type="match status" value="1"/>
</dbReference>
<dbReference type="InterPro" id="IPR056125">
    <property type="entry name" value="DUF7708"/>
</dbReference>
<organism evidence="3 4">
    <name type="scientific">Apiospora kogelbergensis</name>
    <dbReference type="NCBI Taxonomy" id="1337665"/>
    <lineage>
        <taxon>Eukaryota</taxon>
        <taxon>Fungi</taxon>
        <taxon>Dikarya</taxon>
        <taxon>Ascomycota</taxon>
        <taxon>Pezizomycotina</taxon>
        <taxon>Sordariomycetes</taxon>
        <taxon>Xylariomycetidae</taxon>
        <taxon>Amphisphaeriales</taxon>
        <taxon>Apiosporaceae</taxon>
        <taxon>Apiospora</taxon>
    </lineage>
</organism>
<feature type="region of interest" description="Disordered" evidence="1">
    <location>
        <begin position="429"/>
        <end position="449"/>
    </location>
</feature>
<name>A0AAW0R4L9_9PEZI</name>
<feature type="domain" description="DUF7708" evidence="2">
    <location>
        <begin position="1"/>
        <end position="112"/>
    </location>
</feature>
<protein>
    <recommendedName>
        <fullName evidence="2">DUF7708 domain-containing protein</fullName>
    </recommendedName>
</protein>
<evidence type="ECO:0000256" key="1">
    <source>
        <dbReference type="SAM" id="MobiDB-lite"/>
    </source>
</evidence>
<gene>
    <name evidence="3" type="ORF">PG999_003848</name>
</gene>
<dbReference type="EMBL" id="JAQQWP010000003">
    <property type="protein sequence ID" value="KAK8123930.1"/>
    <property type="molecule type" value="Genomic_DNA"/>
</dbReference>
<dbReference type="Proteomes" id="UP001392437">
    <property type="component" value="Unassembled WGS sequence"/>
</dbReference>
<sequence>MKVLFVGAVNHQKVIYRLSEGLVQIADLLPRAELTVQLYPIPPLRQTITKIYSHVLRFLVRALGWYQESKLMHALHSITRPTELRYDDILASVSSLSLSMSSMAAASSHAEQRDMHIDIRQTQSRVEYAISLILEMKASKAADRVLGESATMKLHQQISEVQLVQLLDQIKVTQMPDPAKAFQASLFWTRKRRANKPSTARGPAFWLTDKVLRWNQSSTSSLVAFNGTRNMKFHLQGFCAQSIAMLRDAKIPVIWALKTMVPEGRTADAVSSIDLLKYLVSQAIAVNKSIHTDAALAPSFKSYIGAQTEGEWVSILGSVLQGIPYLYIIIDIEVLSRTLASPAQDFWPAIFFQIFAELSSRGSKTVVRVALVSYSSSLSKRFLGANYEDCIVTVGRARQAQTLHTRLPRRGKSASGSLGEGMLNLTQLASGSSSRTGREKHLKRAQHCR</sequence>
<evidence type="ECO:0000313" key="4">
    <source>
        <dbReference type="Proteomes" id="UP001392437"/>
    </source>
</evidence>
<dbReference type="AlphaFoldDB" id="A0AAW0R4L9"/>
<reference evidence="3 4" key="1">
    <citation type="submission" date="2023-01" db="EMBL/GenBank/DDBJ databases">
        <title>Analysis of 21 Apiospora genomes using comparative genomics revels a genus with tremendous synthesis potential of carbohydrate active enzymes and secondary metabolites.</title>
        <authorList>
            <person name="Sorensen T."/>
        </authorList>
    </citation>
    <scope>NUCLEOTIDE SEQUENCE [LARGE SCALE GENOMIC DNA]</scope>
    <source>
        <strain evidence="3 4">CBS 117206</strain>
    </source>
</reference>
<comment type="caution">
    <text evidence="3">The sequence shown here is derived from an EMBL/GenBank/DDBJ whole genome shotgun (WGS) entry which is preliminary data.</text>
</comment>
<proteinExistence type="predicted"/>
<evidence type="ECO:0000259" key="2">
    <source>
        <dbReference type="Pfam" id="PF24809"/>
    </source>
</evidence>
<accession>A0AAW0R4L9</accession>